<evidence type="ECO:0000256" key="3">
    <source>
        <dbReference type="ARBA" id="ARBA00022692"/>
    </source>
</evidence>
<proteinExistence type="predicted"/>
<keyword evidence="2" id="KW-1003">Cell membrane</keyword>
<dbReference type="EMBL" id="CP009285">
    <property type="protein sequence ID" value="AIQ56921.1"/>
    <property type="molecule type" value="Genomic_DNA"/>
</dbReference>
<keyword evidence="5 6" id="KW-0472">Membrane</keyword>
<dbReference type="KEGG" id="pbd:PBOR_08190"/>
<dbReference type="AlphaFoldDB" id="A0A089L650"/>
<dbReference type="OrthoDB" id="9815286at2"/>
<evidence type="ECO:0000256" key="2">
    <source>
        <dbReference type="ARBA" id="ARBA00022475"/>
    </source>
</evidence>
<keyword evidence="4 6" id="KW-1133">Transmembrane helix</keyword>
<keyword evidence="9" id="KW-1185">Reference proteome</keyword>
<accession>A0A089L650</accession>
<dbReference type="Pfam" id="PF04024">
    <property type="entry name" value="PspC"/>
    <property type="match status" value="1"/>
</dbReference>
<dbReference type="Proteomes" id="UP000029518">
    <property type="component" value="Chromosome"/>
</dbReference>
<dbReference type="HOGENOM" id="CLU_143433_4_0_9"/>
<dbReference type="GO" id="GO:0005886">
    <property type="term" value="C:plasma membrane"/>
    <property type="evidence" value="ECO:0007669"/>
    <property type="project" value="UniProtKB-SubCell"/>
</dbReference>
<comment type="subcellular location">
    <subcellularLocation>
        <location evidence="1">Cell membrane</location>
        <topology evidence="1">Single-pass membrane protein</topology>
    </subcellularLocation>
</comment>
<evidence type="ECO:0000259" key="7">
    <source>
        <dbReference type="Pfam" id="PF04024"/>
    </source>
</evidence>
<dbReference type="PANTHER" id="PTHR33885:SF3">
    <property type="entry name" value="PHAGE SHOCK PROTEIN C"/>
    <property type="match status" value="1"/>
</dbReference>
<name>A0A089L650_PAEBO</name>
<evidence type="ECO:0000256" key="6">
    <source>
        <dbReference type="SAM" id="Phobius"/>
    </source>
</evidence>
<evidence type="ECO:0000313" key="9">
    <source>
        <dbReference type="Proteomes" id="UP000029518"/>
    </source>
</evidence>
<dbReference type="PANTHER" id="PTHR33885">
    <property type="entry name" value="PHAGE SHOCK PROTEIN C"/>
    <property type="match status" value="1"/>
</dbReference>
<reference evidence="8" key="1">
    <citation type="submission" date="2014-08" db="EMBL/GenBank/DDBJ databases">
        <title>Comparative genomics of the Paenibacillus odorifer group.</title>
        <authorList>
            <person name="den Bakker H.C."/>
            <person name="Tsai Y.-C.Y.-C."/>
            <person name="Martin N."/>
            <person name="Korlach J."/>
            <person name="Wiedmann M."/>
        </authorList>
    </citation>
    <scope>NUCLEOTIDE SEQUENCE [LARGE SCALE GENOMIC DNA]</scope>
    <source>
        <strain evidence="8">DSM 13188</strain>
    </source>
</reference>
<feature type="domain" description="Phage shock protein PspC N-terminal" evidence="7">
    <location>
        <begin position="2"/>
        <end position="60"/>
    </location>
</feature>
<evidence type="ECO:0000256" key="4">
    <source>
        <dbReference type="ARBA" id="ARBA00022989"/>
    </source>
</evidence>
<dbReference type="InterPro" id="IPR007168">
    <property type="entry name" value="Phageshock_PspC_N"/>
</dbReference>
<evidence type="ECO:0000256" key="5">
    <source>
        <dbReference type="ARBA" id="ARBA00023136"/>
    </source>
</evidence>
<dbReference type="RefSeq" id="WP_042211185.1">
    <property type="nucleotide sequence ID" value="NZ_CP009285.1"/>
</dbReference>
<sequence length="71" mass="7665">MKKLYRSVTDSKLTGLCGGLARWLNVDTTLVRLLVAAAAVFSFGTVLVLYVIGSVIVPKESYGGFTDGFDY</sequence>
<feature type="transmembrane region" description="Helical" evidence="6">
    <location>
        <begin position="30"/>
        <end position="52"/>
    </location>
</feature>
<gene>
    <name evidence="8" type="ORF">PBOR_08190</name>
</gene>
<organism evidence="8 9">
    <name type="scientific">Paenibacillus borealis</name>
    <dbReference type="NCBI Taxonomy" id="160799"/>
    <lineage>
        <taxon>Bacteria</taxon>
        <taxon>Bacillati</taxon>
        <taxon>Bacillota</taxon>
        <taxon>Bacilli</taxon>
        <taxon>Bacillales</taxon>
        <taxon>Paenibacillaceae</taxon>
        <taxon>Paenibacillus</taxon>
    </lineage>
</organism>
<evidence type="ECO:0000313" key="8">
    <source>
        <dbReference type="EMBL" id="AIQ56921.1"/>
    </source>
</evidence>
<dbReference type="InterPro" id="IPR052027">
    <property type="entry name" value="PspC"/>
</dbReference>
<evidence type="ECO:0000256" key="1">
    <source>
        <dbReference type="ARBA" id="ARBA00004162"/>
    </source>
</evidence>
<protein>
    <submittedName>
        <fullName evidence="8">Phage-shock protein</fullName>
    </submittedName>
</protein>
<keyword evidence="3 6" id="KW-0812">Transmembrane</keyword>